<feature type="transmembrane region" description="Helical" evidence="6">
    <location>
        <begin position="425"/>
        <end position="442"/>
    </location>
</feature>
<dbReference type="InterPro" id="IPR032813">
    <property type="entry name" value="Na_H_antiport_N"/>
</dbReference>
<dbReference type="Proteomes" id="UP000838748">
    <property type="component" value="Unassembled WGS sequence"/>
</dbReference>
<protein>
    <recommendedName>
        <fullName evidence="11">Na+/H+ antiporter family protein</fullName>
    </recommendedName>
</protein>
<feature type="transmembrane region" description="Helical" evidence="6">
    <location>
        <begin position="95"/>
        <end position="113"/>
    </location>
</feature>
<evidence type="ECO:0000259" key="8">
    <source>
        <dbReference type="Pfam" id="PF13726"/>
    </source>
</evidence>
<feature type="transmembrane region" description="Helical" evidence="6">
    <location>
        <begin position="195"/>
        <end position="215"/>
    </location>
</feature>
<feature type="transmembrane region" description="Helical" evidence="6">
    <location>
        <begin position="265"/>
        <end position="282"/>
    </location>
</feature>
<evidence type="ECO:0000256" key="2">
    <source>
        <dbReference type="ARBA" id="ARBA00022475"/>
    </source>
</evidence>
<proteinExistence type="predicted"/>
<evidence type="ECO:0000256" key="4">
    <source>
        <dbReference type="ARBA" id="ARBA00022989"/>
    </source>
</evidence>
<feature type="transmembrane region" description="Helical" evidence="6">
    <location>
        <begin position="52"/>
        <end position="74"/>
    </location>
</feature>
<reference evidence="9" key="1">
    <citation type="submission" date="2021-11" db="EMBL/GenBank/DDBJ databases">
        <authorList>
            <person name="Rodrigo-Torres L."/>
            <person name="Arahal R. D."/>
            <person name="Lucena T."/>
        </authorList>
    </citation>
    <scope>NUCLEOTIDE SEQUENCE</scope>
    <source>
        <strain evidence="9">CECT 7928</strain>
    </source>
</reference>
<evidence type="ECO:0000313" key="9">
    <source>
        <dbReference type="EMBL" id="CAH0539138.1"/>
    </source>
</evidence>
<keyword evidence="10" id="KW-1185">Reference proteome</keyword>
<dbReference type="InterPro" id="IPR052576">
    <property type="entry name" value="AA_Transporter-Related"/>
</dbReference>
<feature type="transmembrane region" description="Helical" evidence="6">
    <location>
        <begin position="242"/>
        <end position="259"/>
    </location>
</feature>
<keyword evidence="5 6" id="KW-0472">Membrane</keyword>
<dbReference type="Pfam" id="PF13726">
    <property type="entry name" value="Na_H_antiport_2"/>
    <property type="match status" value="1"/>
</dbReference>
<evidence type="ECO:0000256" key="6">
    <source>
        <dbReference type="SAM" id="Phobius"/>
    </source>
</evidence>
<evidence type="ECO:0008006" key="11">
    <source>
        <dbReference type="Google" id="ProtNLM"/>
    </source>
</evidence>
<organism evidence="9 10">
    <name type="scientific">Vibrio marisflavi CECT 7928</name>
    <dbReference type="NCBI Taxonomy" id="634439"/>
    <lineage>
        <taxon>Bacteria</taxon>
        <taxon>Pseudomonadati</taxon>
        <taxon>Pseudomonadota</taxon>
        <taxon>Gammaproteobacteria</taxon>
        <taxon>Vibrionales</taxon>
        <taxon>Vibrionaceae</taxon>
        <taxon>Vibrio</taxon>
    </lineage>
</organism>
<gene>
    <name evidence="9" type="ORF">VMF7928_01927</name>
</gene>
<accession>A0ABN8E4S6</accession>
<evidence type="ECO:0000259" key="7">
    <source>
        <dbReference type="Pfam" id="PF03553"/>
    </source>
</evidence>
<dbReference type="PANTHER" id="PTHR37821">
    <property type="entry name" value="AMINO ACID TRANSPORTER YUIF-RELATED"/>
    <property type="match status" value="1"/>
</dbReference>
<dbReference type="Pfam" id="PF03553">
    <property type="entry name" value="Na_H_antiporter"/>
    <property type="match status" value="1"/>
</dbReference>
<comment type="subcellular location">
    <subcellularLocation>
        <location evidence="1">Cell membrane</location>
        <topology evidence="1">Multi-pass membrane protein</topology>
    </subcellularLocation>
</comment>
<keyword evidence="4 6" id="KW-1133">Transmembrane helix</keyword>
<feature type="transmembrane region" description="Helical" evidence="6">
    <location>
        <begin position="294"/>
        <end position="313"/>
    </location>
</feature>
<feature type="transmembrane region" description="Helical" evidence="6">
    <location>
        <begin position="149"/>
        <end position="175"/>
    </location>
</feature>
<keyword evidence="2" id="KW-1003">Cell membrane</keyword>
<name>A0ABN8E4S6_9VIBR</name>
<dbReference type="InterPro" id="IPR018461">
    <property type="entry name" value="Na/H_Antiport_NhaC-like_C"/>
</dbReference>
<feature type="domain" description="Na+/H+ antiporter NhaC-like C-terminal" evidence="7">
    <location>
        <begin position="151"/>
        <end position="437"/>
    </location>
</feature>
<feature type="transmembrane region" description="Helical" evidence="6">
    <location>
        <begin position="365"/>
        <end position="390"/>
    </location>
</feature>
<feature type="domain" description="Putative Na+/H+ antiporter N-terminal" evidence="8">
    <location>
        <begin position="2"/>
        <end position="87"/>
    </location>
</feature>
<evidence type="ECO:0000313" key="10">
    <source>
        <dbReference type="Proteomes" id="UP000838748"/>
    </source>
</evidence>
<keyword evidence="3 6" id="KW-0812">Transmembrane</keyword>
<evidence type="ECO:0000256" key="3">
    <source>
        <dbReference type="ARBA" id="ARBA00022692"/>
    </source>
</evidence>
<evidence type="ECO:0000256" key="1">
    <source>
        <dbReference type="ARBA" id="ARBA00004651"/>
    </source>
</evidence>
<feature type="transmembrane region" description="Helical" evidence="6">
    <location>
        <begin position="119"/>
        <end position="137"/>
    </location>
</feature>
<dbReference type="PRINTS" id="PR00173">
    <property type="entry name" value="EDTRNSPORT"/>
</dbReference>
<comment type="caution">
    <text evidence="9">The sequence shown here is derived from an EMBL/GenBank/DDBJ whole genome shotgun (WGS) entry which is preliminary data.</text>
</comment>
<feature type="transmembrane region" description="Helical" evidence="6">
    <location>
        <begin position="333"/>
        <end position="353"/>
    </location>
</feature>
<dbReference type="PANTHER" id="PTHR37821:SF1">
    <property type="entry name" value="AMINO ACID TRANSPORTER YUIF-RELATED"/>
    <property type="match status" value="1"/>
</dbReference>
<evidence type="ECO:0000256" key="5">
    <source>
        <dbReference type="ARBA" id="ARBA00023136"/>
    </source>
</evidence>
<dbReference type="EMBL" id="CAKLDM010000002">
    <property type="protein sequence ID" value="CAH0539138.1"/>
    <property type="molecule type" value="Genomic_DNA"/>
</dbReference>
<sequence length="443" mass="46664">MNPVVISVCLMLLLALMRVNVVIALTLSAIVGGVTARMSLNDTIAAFEGGLGGGATIALSYAMLGTFAVAISRSGITDLLARSVIRKLSGRDNEFASNGLKYALLLALVAITMSSQNIIPVHIAFIPILIPPLLGVFNKLKIDRRMLACILTFGLITPYMVLPIGFGGIFLNNILLKNLQENGLQHVAASQVPQAMLLPALGMLVGLLTAVFISYRKPRTYYQNSELVEEQSKQSAEPNRKHIKVAILGIVTALSVQLYTGSMIIGALAGFTVFTLGGVIAWKETHDVFTKGVHMMAMIGFIMITAAGFAAVMKQTGGVESLVQSISSTIGDNKPLAALLMLVVGLLVTMGIGSSFSTIPIIATIYVPLCLAFGFSPLATVALVGTAAALGDAGSPASDSTLGPTSGLNIDGQHEHIWETVVPTFLHYNIPLIGFGWLAAMVL</sequence>
<dbReference type="RefSeq" id="WP_237361251.1">
    <property type="nucleotide sequence ID" value="NZ_CAKLDM010000002.1"/>
</dbReference>